<sequence length="80" mass="9144">MKRFLSIFFCTLLLLLLFTFCGGVLLFDLHKNVYGWTLPVSLCISAVIAVCWKMDDKITALQKRVDELEAAQKSTEKTEK</sequence>
<keyword evidence="2" id="KW-1133">Transmembrane helix</keyword>
<feature type="coiled-coil region" evidence="1">
    <location>
        <begin position="51"/>
        <end position="78"/>
    </location>
</feature>
<evidence type="ECO:0000313" key="3">
    <source>
        <dbReference type="EMBL" id="PDX83614.1"/>
    </source>
</evidence>
<evidence type="ECO:0000313" key="4">
    <source>
        <dbReference type="Proteomes" id="UP000220480"/>
    </source>
</evidence>
<accession>A0A2A7AWV5</accession>
<comment type="caution">
    <text evidence="3">The sequence shown here is derived from an EMBL/GenBank/DDBJ whole genome shotgun (WGS) entry which is preliminary data.</text>
</comment>
<dbReference type="Proteomes" id="UP000220480">
    <property type="component" value="Unassembled WGS sequence"/>
</dbReference>
<reference evidence="3 4" key="1">
    <citation type="journal article" date="2017" name="Front. Microbiol.">
        <title>New Insights into the Diversity of the Genus Faecalibacterium.</title>
        <authorList>
            <person name="Benevides L."/>
            <person name="Burman S."/>
            <person name="Martin R."/>
            <person name="Robert V."/>
            <person name="Thomas M."/>
            <person name="Miquel S."/>
            <person name="Chain F."/>
            <person name="Sokol H."/>
            <person name="Bermudez-Humaran L.G."/>
            <person name="Morrison M."/>
            <person name="Langella P."/>
            <person name="Azevedo V.A."/>
            <person name="Chatel J.M."/>
            <person name="Soares S."/>
        </authorList>
    </citation>
    <scope>NUCLEOTIDE SEQUENCE [LARGE SCALE GENOMIC DNA]</scope>
    <source>
        <strain evidence="3 4">CNCM I 4644</strain>
    </source>
</reference>
<organism evidence="3 4">
    <name type="scientific">Faecalibacterium prausnitzii</name>
    <dbReference type="NCBI Taxonomy" id="853"/>
    <lineage>
        <taxon>Bacteria</taxon>
        <taxon>Bacillati</taxon>
        <taxon>Bacillota</taxon>
        <taxon>Clostridia</taxon>
        <taxon>Eubacteriales</taxon>
        <taxon>Oscillospiraceae</taxon>
        <taxon>Faecalibacterium</taxon>
    </lineage>
</organism>
<dbReference type="AlphaFoldDB" id="A0A2A7AWV5"/>
<keyword evidence="2" id="KW-0472">Membrane</keyword>
<dbReference type="RefSeq" id="WP_097779591.1">
    <property type="nucleotide sequence ID" value="NZ_NMTZ01000020.1"/>
</dbReference>
<name>A0A2A7AWV5_9FIRM</name>
<gene>
    <name evidence="3" type="ORF">CGS59_08295</name>
</gene>
<proteinExistence type="predicted"/>
<keyword evidence="1" id="KW-0175">Coiled coil</keyword>
<keyword evidence="2" id="KW-0812">Transmembrane</keyword>
<feature type="transmembrane region" description="Helical" evidence="2">
    <location>
        <begin position="33"/>
        <end position="54"/>
    </location>
</feature>
<protein>
    <submittedName>
        <fullName evidence="3">Uncharacterized protein</fullName>
    </submittedName>
</protein>
<evidence type="ECO:0000256" key="2">
    <source>
        <dbReference type="SAM" id="Phobius"/>
    </source>
</evidence>
<dbReference type="EMBL" id="NMTZ01000020">
    <property type="protein sequence ID" value="PDX83614.1"/>
    <property type="molecule type" value="Genomic_DNA"/>
</dbReference>
<evidence type="ECO:0000256" key="1">
    <source>
        <dbReference type="SAM" id="Coils"/>
    </source>
</evidence>